<dbReference type="AlphaFoldDB" id="A0AA36A538"/>
<accession>A0AA36A538</accession>
<reference evidence="1" key="1">
    <citation type="submission" date="2023-04" db="EMBL/GenBank/DDBJ databases">
        <authorList>
            <person name="Vijverberg K."/>
            <person name="Xiong W."/>
            <person name="Schranz E."/>
        </authorList>
    </citation>
    <scope>NUCLEOTIDE SEQUENCE</scope>
</reference>
<dbReference type="Proteomes" id="UP001177003">
    <property type="component" value="Chromosome 9"/>
</dbReference>
<protein>
    <submittedName>
        <fullName evidence="1">Uncharacterized protein</fullName>
    </submittedName>
</protein>
<sequence length="76" mass="8836">MIETTPTFGRMSHLQLLQHVYVPQKHRLAPPPPSAVPIVHLKNCSIGYKGYRLHQMNKKEDFLMKLQNKLHIAYDS</sequence>
<gene>
    <name evidence="1" type="ORF">LSALG_LOCUS42083</name>
</gene>
<dbReference type="EMBL" id="OX465085">
    <property type="protein sequence ID" value="CAI9303662.1"/>
    <property type="molecule type" value="Genomic_DNA"/>
</dbReference>
<evidence type="ECO:0000313" key="2">
    <source>
        <dbReference type="Proteomes" id="UP001177003"/>
    </source>
</evidence>
<proteinExistence type="predicted"/>
<keyword evidence="2" id="KW-1185">Reference proteome</keyword>
<organism evidence="1 2">
    <name type="scientific">Lactuca saligna</name>
    <name type="common">Willowleaf lettuce</name>
    <dbReference type="NCBI Taxonomy" id="75948"/>
    <lineage>
        <taxon>Eukaryota</taxon>
        <taxon>Viridiplantae</taxon>
        <taxon>Streptophyta</taxon>
        <taxon>Embryophyta</taxon>
        <taxon>Tracheophyta</taxon>
        <taxon>Spermatophyta</taxon>
        <taxon>Magnoliopsida</taxon>
        <taxon>eudicotyledons</taxon>
        <taxon>Gunneridae</taxon>
        <taxon>Pentapetalae</taxon>
        <taxon>asterids</taxon>
        <taxon>campanulids</taxon>
        <taxon>Asterales</taxon>
        <taxon>Asteraceae</taxon>
        <taxon>Cichorioideae</taxon>
        <taxon>Cichorieae</taxon>
        <taxon>Lactucinae</taxon>
        <taxon>Lactuca</taxon>
    </lineage>
</organism>
<evidence type="ECO:0000313" key="1">
    <source>
        <dbReference type="EMBL" id="CAI9303662.1"/>
    </source>
</evidence>
<name>A0AA36A538_LACSI</name>